<reference evidence="2 3" key="1">
    <citation type="submission" date="2020-08" db="EMBL/GenBank/DDBJ databases">
        <title>Genome public.</title>
        <authorList>
            <person name="Liu C."/>
            <person name="Sun Q."/>
        </authorList>
    </citation>
    <scope>NUCLEOTIDE SEQUENCE [LARGE SCALE GENOMIC DNA]</scope>
    <source>
        <strain evidence="2 3">New-7</strain>
    </source>
</reference>
<accession>A0ABR7CIN2</accession>
<sequence length="335" mass="37700">METNYRISPFVELGRRLARQLAGGELDAVVARAIAENGWFTRQSVAQAIEAICTDLLDETVLRDWLARYPRPDASAVRRVGIVLAGNIPLVGFFDLLCVCICGHRCFVKPSSKDRVLTGYVVEQLLRIEPAMPVAPLEEDTPLDALIATGSDSTRSYFGKRYREMPSLLRGSRYSIAVLDGTETEAQLEGLSNDVFQYFGLGCRNVGRIFVPRGYDPTLLRDALSRYPMSHPGYLNNYRQARALRMLDGEPLLDGGFFLLRESDEQSPNLSEIGYAYYDDLDGMESWIRRHDDRLQCVVSEVVDHPRRVGFGRAQHPSPTDYPDGTDVIAFLRRI</sequence>
<keyword evidence="1" id="KW-0521">NADP</keyword>
<evidence type="ECO:0000313" key="3">
    <source>
        <dbReference type="Proteomes" id="UP000636891"/>
    </source>
</evidence>
<evidence type="ECO:0000256" key="1">
    <source>
        <dbReference type="ARBA" id="ARBA00022857"/>
    </source>
</evidence>
<dbReference type="InterPro" id="IPR016161">
    <property type="entry name" value="Ald_DH/histidinol_DH"/>
</dbReference>
<comment type="caution">
    <text evidence="2">The sequence shown here is derived from an EMBL/GenBank/DDBJ whole genome shotgun (WGS) entry which is preliminary data.</text>
</comment>
<proteinExistence type="predicted"/>
<organism evidence="2 3">
    <name type="scientific">Alistipes hominis</name>
    <dbReference type="NCBI Taxonomy" id="2763015"/>
    <lineage>
        <taxon>Bacteria</taxon>
        <taxon>Pseudomonadati</taxon>
        <taxon>Bacteroidota</taxon>
        <taxon>Bacteroidia</taxon>
        <taxon>Bacteroidales</taxon>
        <taxon>Rikenellaceae</taxon>
        <taxon>Alistipes</taxon>
    </lineage>
</organism>
<dbReference type="EMBL" id="JACOOK010000001">
    <property type="protein sequence ID" value="MBC5615521.1"/>
    <property type="molecule type" value="Genomic_DNA"/>
</dbReference>
<dbReference type="InterPro" id="IPR008670">
    <property type="entry name" value="CoA_reduct_LuxC"/>
</dbReference>
<evidence type="ECO:0008006" key="4">
    <source>
        <dbReference type="Google" id="ProtNLM"/>
    </source>
</evidence>
<keyword evidence="3" id="KW-1185">Reference proteome</keyword>
<dbReference type="Pfam" id="PF05893">
    <property type="entry name" value="LuxC"/>
    <property type="match status" value="1"/>
</dbReference>
<gene>
    <name evidence="2" type="ORF">H8S08_00615</name>
</gene>
<dbReference type="SUPFAM" id="SSF53720">
    <property type="entry name" value="ALDH-like"/>
    <property type="match status" value="1"/>
</dbReference>
<evidence type="ECO:0000313" key="2">
    <source>
        <dbReference type="EMBL" id="MBC5615521.1"/>
    </source>
</evidence>
<protein>
    <recommendedName>
        <fullName evidence="4">Acyl-CoA reductase</fullName>
    </recommendedName>
</protein>
<name>A0ABR7CIN2_9BACT</name>
<dbReference type="Proteomes" id="UP000636891">
    <property type="component" value="Unassembled WGS sequence"/>
</dbReference>